<dbReference type="InterPro" id="IPR038623">
    <property type="entry name" value="STING_C_sf"/>
</dbReference>
<dbReference type="GO" id="GO:0016239">
    <property type="term" value="P:positive regulation of macroautophagy"/>
    <property type="evidence" value="ECO:0007669"/>
    <property type="project" value="TreeGrafter"/>
</dbReference>
<evidence type="ECO:0000259" key="1">
    <source>
        <dbReference type="PROSITE" id="PS50104"/>
    </source>
</evidence>
<dbReference type="GO" id="GO:0045087">
    <property type="term" value="P:innate immune response"/>
    <property type="evidence" value="ECO:0007669"/>
    <property type="project" value="TreeGrafter"/>
</dbReference>
<name>A0A0C5Q4H8_MYTGA</name>
<dbReference type="GO" id="GO:0035438">
    <property type="term" value="F:cyclic-di-GMP binding"/>
    <property type="evidence" value="ECO:0007669"/>
    <property type="project" value="TreeGrafter"/>
</dbReference>
<dbReference type="InterPro" id="IPR000157">
    <property type="entry name" value="TIR_dom"/>
</dbReference>
<dbReference type="Gene3D" id="3.40.50.12100">
    <property type="entry name" value="Stimulator of interferon genes protein"/>
    <property type="match status" value="2"/>
</dbReference>
<dbReference type="InterPro" id="IPR029158">
    <property type="entry name" value="STING"/>
</dbReference>
<feature type="domain" description="TIR" evidence="1">
    <location>
        <begin position="402"/>
        <end position="534"/>
    </location>
</feature>
<dbReference type="PANTHER" id="PTHR34339:SF1">
    <property type="entry name" value="STIMULATOR OF INTERFERON GENES PROTEIN"/>
    <property type="match status" value="1"/>
</dbReference>
<dbReference type="Pfam" id="PF15009">
    <property type="entry name" value="STING_LBD"/>
    <property type="match status" value="2"/>
</dbReference>
<dbReference type="GO" id="GO:0007165">
    <property type="term" value="P:signal transduction"/>
    <property type="evidence" value="ECO:0007669"/>
    <property type="project" value="InterPro"/>
</dbReference>
<dbReference type="Gene3D" id="3.40.50.10140">
    <property type="entry name" value="Toll/interleukin-1 receptor homology (TIR) domain"/>
    <property type="match status" value="2"/>
</dbReference>
<dbReference type="GO" id="GO:0005776">
    <property type="term" value="C:autophagosome"/>
    <property type="evidence" value="ECO:0007669"/>
    <property type="project" value="TreeGrafter"/>
</dbReference>
<dbReference type="Gene3D" id="1.20.5.5200">
    <property type="match status" value="2"/>
</dbReference>
<dbReference type="AlphaFoldDB" id="A0A0C5Q4H8"/>
<dbReference type="GO" id="GO:0005789">
    <property type="term" value="C:endoplasmic reticulum membrane"/>
    <property type="evidence" value="ECO:0007669"/>
    <property type="project" value="TreeGrafter"/>
</dbReference>
<sequence length="733" mass="84169">MGFAIYVASRLFMQFLWMLYDDSKRMASRYFISHSNKLEDSNLVLEVVVPKLREKGINIYEQDDLQAGTQVLPAITSLVDKADKTLLFLTENSLGSSWCSFEMLISLEKSQRTNRLAVVLLLHKIEESQLPHLAVLQETKKIYFDEEKEDWVREVAEALRETKTIGDIMPAGNVAHGLVWSHYSGFLQYVLPELEKTVKESDWYKNLTEEVRKNVSCKLYELVPRTCAVKYDIPKEDDNIKSVTKFEFIVRRGGNYRIMSLKMYSITIGEETCYCMCEFPSVIGTMKVMEAEHLARFSHTYPGGVGEEGFTTAAQFTTEDKKLQLGRFYYTMNSTLNHFLDCIDTARVLLFNDENKKNQLSKILMDAIKKDLKEENFQEKKFKEGNQPPQIDRLESEEELRYEFQVYVACTDLYDDRQKAQHIMDYLRAKGIADSDILDAASFLAGSSWSQKLNAASCKCRWFIFLLTKNALQDTSLNYNVISALGDSIYKRKVRVIPVVDRCENLFIPEALRWITYVPFDINGRHLESLYSIVSGRDIPMETQMVLPAGDVAYGLAWGYVTNYLMKILPEVLNGISPAFEENAVKNFRCPHKLFIVIPKSCSAGNVLNDKQNDSGRIEHFSKTAAVYPFGPGRAFHCNIYKLSPGSFNNEEMYFVGQYAAPVTCLQEMKTWNIAGVNLETMASEANRFYEIVSQLMRNAVPEKAQYCEFIYYDDMTHSLADIMEQKIQSMKD</sequence>
<organism evidence="2">
    <name type="scientific">Mytilus galloprovincialis</name>
    <name type="common">Mediterranean mussel</name>
    <dbReference type="NCBI Taxonomy" id="29158"/>
    <lineage>
        <taxon>Eukaryota</taxon>
        <taxon>Metazoa</taxon>
        <taxon>Spiralia</taxon>
        <taxon>Lophotrochozoa</taxon>
        <taxon>Mollusca</taxon>
        <taxon>Bivalvia</taxon>
        <taxon>Autobranchia</taxon>
        <taxon>Pteriomorphia</taxon>
        <taxon>Mytilida</taxon>
        <taxon>Mytiloidea</taxon>
        <taxon>Mytilidae</taxon>
        <taxon>Mytilinae</taxon>
        <taxon>Mytilus</taxon>
    </lineage>
</organism>
<dbReference type="EMBL" id="KP125939">
    <property type="protein sequence ID" value="AJQ21534.1"/>
    <property type="molecule type" value="mRNA"/>
</dbReference>
<dbReference type="PANTHER" id="PTHR34339">
    <property type="entry name" value="STIMULATOR OF INTERFERON GENES PROTEIN"/>
    <property type="match status" value="1"/>
</dbReference>
<dbReference type="GO" id="GO:0061507">
    <property type="term" value="F:2',3'-cyclic GMP-AMP binding"/>
    <property type="evidence" value="ECO:0007669"/>
    <property type="project" value="TreeGrafter"/>
</dbReference>
<dbReference type="Pfam" id="PF13676">
    <property type="entry name" value="TIR_2"/>
    <property type="match status" value="2"/>
</dbReference>
<accession>A0A0C5Q4H8</accession>
<dbReference type="SUPFAM" id="SSF52200">
    <property type="entry name" value="Toll/Interleukin receptor TIR domain"/>
    <property type="match status" value="2"/>
</dbReference>
<dbReference type="SMR" id="A0A0C5Q4H8"/>
<dbReference type="GO" id="GO:0061709">
    <property type="term" value="P:reticulophagy"/>
    <property type="evidence" value="ECO:0007669"/>
    <property type="project" value="TreeGrafter"/>
</dbReference>
<dbReference type="PROSITE" id="PS50104">
    <property type="entry name" value="TIR"/>
    <property type="match status" value="2"/>
</dbReference>
<reference evidence="2" key="1">
    <citation type="journal article" date="2015" name="Fish Shellfish Immunol.">
        <title>An updated molecular basis for mussel immunity.</title>
        <authorList>
            <person name="Gerdol M."/>
            <person name="Venier P."/>
        </authorList>
    </citation>
    <scope>NUCLEOTIDE SEQUENCE</scope>
</reference>
<evidence type="ECO:0000313" key="2">
    <source>
        <dbReference type="EMBL" id="AJQ21534.1"/>
    </source>
</evidence>
<dbReference type="GO" id="GO:0032481">
    <property type="term" value="P:positive regulation of type I interferon production"/>
    <property type="evidence" value="ECO:0007669"/>
    <property type="project" value="InterPro"/>
</dbReference>
<dbReference type="GO" id="GO:0000045">
    <property type="term" value="P:autophagosome assembly"/>
    <property type="evidence" value="ECO:0007669"/>
    <property type="project" value="TreeGrafter"/>
</dbReference>
<protein>
    <submittedName>
        <fullName evidence="2">Stimulator of interferon protein 1</fullName>
    </submittedName>
</protein>
<dbReference type="SMART" id="SM00255">
    <property type="entry name" value="TIR"/>
    <property type="match status" value="1"/>
</dbReference>
<feature type="domain" description="TIR" evidence="1">
    <location>
        <begin position="26"/>
        <end position="159"/>
    </location>
</feature>
<dbReference type="GO" id="GO:0002218">
    <property type="term" value="P:activation of innate immune response"/>
    <property type="evidence" value="ECO:0007669"/>
    <property type="project" value="InterPro"/>
</dbReference>
<proteinExistence type="evidence at transcript level"/>
<dbReference type="InterPro" id="IPR035897">
    <property type="entry name" value="Toll_tir_struct_dom_sf"/>
</dbReference>
<dbReference type="InterPro" id="IPR055432">
    <property type="entry name" value="STING_LBD"/>
</dbReference>